<name>A0A2J6RNQ6_HYAVF</name>
<proteinExistence type="predicted"/>
<feature type="compositionally biased region" description="Low complexity" evidence="1">
    <location>
        <begin position="76"/>
        <end position="86"/>
    </location>
</feature>
<evidence type="ECO:0000313" key="3">
    <source>
        <dbReference type="Proteomes" id="UP000235786"/>
    </source>
</evidence>
<gene>
    <name evidence="2" type="ORF">L207DRAFT_566983</name>
</gene>
<organism evidence="2 3">
    <name type="scientific">Hyaloscypha variabilis (strain UAMH 11265 / GT02V1 / F)</name>
    <name type="common">Meliniomyces variabilis</name>
    <dbReference type="NCBI Taxonomy" id="1149755"/>
    <lineage>
        <taxon>Eukaryota</taxon>
        <taxon>Fungi</taxon>
        <taxon>Dikarya</taxon>
        <taxon>Ascomycota</taxon>
        <taxon>Pezizomycotina</taxon>
        <taxon>Leotiomycetes</taxon>
        <taxon>Helotiales</taxon>
        <taxon>Hyaloscyphaceae</taxon>
        <taxon>Hyaloscypha</taxon>
        <taxon>Hyaloscypha variabilis</taxon>
    </lineage>
</organism>
<keyword evidence="3" id="KW-1185">Reference proteome</keyword>
<dbReference type="Proteomes" id="UP000235786">
    <property type="component" value="Unassembled WGS sequence"/>
</dbReference>
<feature type="non-terminal residue" evidence="2">
    <location>
        <position position="118"/>
    </location>
</feature>
<accession>A0A2J6RNQ6</accession>
<dbReference type="AlphaFoldDB" id="A0A2J6RNQ6"/>
<evidence type="ECO:0000313" key="2">
    <source>
        <dbReference type="EMBL" id="PMD40147.1"/>
    </source>
</evidence>
<evidence type="ECO:0000256" key="1">
    <source>
        <dbReference type="SAM" id="MobiDB-lite"/>
    </source>
</evidence>
<dbReference type="EMBL" id="KZ613946">
    <property type="protein sequence ID" value="PMD40147.1"/>
    <property type="molecule type" value="Genomic_DNA"/>
</dbReference>
<feature type="compositionally biased region" description="Pro residues" evidence="1">
    <location>
        <begin position="87"/>
        <end position="101"/>
    </location>
</feature>
<protein>
    <submittedName>
        <fullName evidence="2">Uncharacterized protein</fullName>
    </submittedName>
</protein>
<sequence length="118" mass="12417">MAPLLALLLLGVGRVLLGFLEVSISPLVFIMLRANAQLTRTTFYTTLFTTLLYYMVRPAIAGPVSLSSRLATPSTSLSAPPFASPNSPSPSPASPSSVPPNVLPETIGGFIIGNLLLY</sequence>
<reference evidence="2 3" key="1">
    <citation type="submission" date="2016-04" db="EMBL/GenBank/DDBJ databases">
        <title>A degradative enzymes factory behind the ericoid mycorrhizal symbiosis.</title>
        <authorList>
            <consortium name="DOE Joint Genome Institute"/>
            <person name="Martino E."/>
            <person name="Morin E."/>
            <person name="Grelet G."/>
            <person name="Kuo A."/>
            <person name="Kohler A."/>
            <person name="Daghino S."/>
            <person name="Barry K."/>
            <person name="Choi C."/>
            <person name="Cichocki N."/>
            <person name="Clum A."/>
            <person name="Copeland A."/>
            <person name="Hainaut M."/>
            <person name="Haridas S."/>
            <person name="Labutti K."/>
            <person name="Lindquist E."/>
            <person name="Lipzen A."/>
            <person name="Khouja H.-R."/>
            <person name="Murat C."/>
            <person name="Ohm R."/>
            <person name="Olson A."/>
            <person name="Spatafora J."/>
            <person name="Veneault-Fourrey C."/>
            <person name="Henrissat B."/>
            <person name="Grigoriev I."/>
            <person name="Martin F."/>
            <person name="Perotto S."/>
        </authorList>
    </citation>
    <scope>NUCLEOTIDE SEQUENCE [LARGE SCALE GENOMIC DNA]</scope>
    <source>
        <strain evidence="2 3">F</strain>
    </source>
</reference>
<feature type="region of interest" description="Disordered" evidence="1">
    <location>
        <begin position="70"/>
        <end position="101"/>
    </location>
</feature>